<evidence type="ECO:0000313" key="2">
    <source>
        <dbReference type="Proteomes" id="UP001163324"/>
    </source>
</evidence>
<evidence type="ECO:0000313" key="1">
    <source>
        <dbReference type="EMBL" id="KAI9905050.1"/>
    </source>
</evidence>
<keyword evidence="2" id="KW-1185">Reference proteome</keyword>
<accession>A0ACC0VF46</accession>
<sequence length="479" mass="55318">MEALADLEQWIADGEKATTVSLYTPSKSAESGLRILDTFQPKFMDTIFDDGKVFGYKDLKINIRYRANDMRPHVKVAYKEKTKPIGDREADDIPEILQEGRHLPQVAFVRSSEFEEDTKQQDEDWTPPGTLHSTFTASDGEHEIWRGTLDDPEVMQLNTRVQVFIMMLIRNGSYIGDTPDEESNEPDFSDADRWTLFFLYKKSQSQDNPEKSSYTFVGFSTIYRFFYFQPPTPPASPNREWELPDGKAELTDLPSRQRLSQFIILPPFQGKGKGIQLYQTMFKYYHEQNQTQEFVVEDPSEAFDDLRDICDLAFLRTLPEFLTIKLDTSVSIPKKGAVPQLLAGAEVEEVRRKAKIAPRQFSRVLEMHLMDKLPDSVRPTIEELEDPPEPTEEDKQLERLWQLLAKQRLYRHNKGVMHEIPAEERPEALQNTLESVEYGYAAILAAYDRASKHWQSNGKRKHSDAGSSTTSKRLRMEED</sequence>
<organism evidence="1 2">
    <name type="scientific">Trichothecium roseum</name>
    <dbReference type="NCBI Taxonomy" id="47278"/>
    <lineage>
        <taxon>Eukaryota</taxon>
        <taxon>Fungi</taxon>
        <taxon>Dikarya</taxon>
        <taxon>Ascomycota</taxon>
        <taxon>Pezizomycotina</taxon>
        <taxon>Sordariomycetes</taxon>
        <taxon>Hypocreomycetidae</taxon>
        <taxon>Hypocreales</taxon>
        <taxon>Hypocreales incertae sedis</taxon>
        <taxon>Trichothecium</taxon>
    </lineage>
</organism>
<protein>
    <submittedName>
        <fullName evidence="1">Uncharacterized protein</fullName>
    </submittedName>
</protein>
<dbReference type="EMBL" id="CM047940">
    <property type="protein sequence ID" value="KAI9905050.1"/>
    <property type="molecule type" value="Genomic_DNA"/>
</dbReference>
<proteinExistence type="predicted"/>
<name>A0ACC0VF46_9HYPO</name>
<reference evidence="1" key="1">
    <citation type="submission" date="2022-10" db="EMBL/GenBank/DDBJ databases">
        <title>Complete Genome of Trichothecium roseum strain YXFP-22015, a Plant Pathogen Isolated from Citrus.</title>
        <authorList>
            <person name="Wang Y."/>
            <person name="Zhu L."/>
        </authorList>
    </citation>
    <scope>NUCLEOTIDE SEQUENCE</scope>
    <source>
        <strain evidence="1">YXFP-22015</strain>
    </source>
</reference>
<dbReference type="Proteomes" id="UP001163324">
    <property type="component" value="Chromosome 1"/>
</dbReference>
<gene>
    <name evidence="1" type="ORF">N3K66_001579</name>
</gene>
<comment type="caution">
    <text evidence="1">The sequence shown here is derived from an EMBL/GenBank/DDBJ whole genome shotgun (WGS) entry which is preliminary data.</text>
</comment>